<reference evidence="2" key="1">
    <citation type="journal article" date="2019" name="Int. J. Syst. Evol. Microbiol.">
        <title>The Global Catalogue of Microorganisms (GCM) 10K type strain sequencing project: providing services to taxonomists for standard genome sequencing and annotation.</title>
        <authorList>
            <consortium name="The Broad Institute Genomics Platform"/>
            <consortium name="The Broad Institute Genome Sequencing Center for Infectious Disease"/>
            <person name="Wu L."/>
            <person name="Ma J."/>
        </authorList>
    </citation>
    <scope>NUCLEOTIDE SEQUENCE [LARGE SCALE GENOMIC DNA]</scope>
    <source>
        <strain evidence="2">CGMCC 1.15394</strain>
    </source>
</reference>
<keyword evidence="2" id="KW-1185">Reference proteome</keyword>
<evidence type="ECO:0000313" key="1">
    <source>
        <dbReference type="EMBL" id="GGF07270.1"/>
    </source>
</evidence>
<comment type="caution">
    <text evidence="1">The sequence shown here is derived from an EMBL/GenBank/DDBJ whole genome shotgun (WGS) entry which is preliminary data.</text>
</comment>
<gene>
    <name evidence="1" type="ORF">GCM10008027_35220</name>
</gene>
<sequence length="58" mass="6463">MSTETFRVRVNGYPMVTSSSYKKALNSFNKAKINNAGSKVEFIKEETLAVHQPINQSA</sequence>
<name>A0ABQ1U080_9GAMM</name>
<dbReference type="EMBL" id="BMIT01000017">
    <property type="protein sequence ID" value="GGF07270.1"/>
    <property type="molecule type" value="Genomic_DNA"/>
</dbReference>
<dbReference type="Proteomes" id="UP000638462">
    <property type="component" value="Unassembled WGS sequence"/>
</dbReference>
<accession>A0ABQ1U080</accession>
<evidence type="ECO:0000313" key="2">
    <source>
        <dbReference type="Proteomes" id="UP000638462"/>
    </source>
</evidence>
<proteinExistence type="predicted"/>
<dbReference type="RefSeq" id="WP_188730680.1">
    <property type="nucleotide sequence ID" value="NZ_BMIT01000017.1"/>
</dbReference>
<protein>
    <submittedName>
        <fullName evidence="1">Uncharacterized protein</fullName>
    </submittedName>
</protein>
<organism evidence="1 2">
    <name type="scientific">Pseudoalteromonas gelatinilytica</name>
    <dbReference type="NCBI Taxonomy" id="1703256"/>
    <lineage>
        <taxon>Bacteria</taxon>
        <taxon>Pseudomonadati</taxon>
        <taxon>Pseudomonadota</taxon>
        <taxon>Gammaproteobacteria</taxon>
        <taxon>Alteromonadales</taxon>
        <taxon>Pseudoalteromonadaceae</taxon>
        <taxon>Pseudoalteromonas</taxon>
    </lineage>
</organism>